<name>A0A8J3FQX4_9ACTN</name>
<dbReference type="AlphaFoldDB" id="A0A8J3FQX4"/>
<reference evidence="2" key="1">
    <citation type="journal article" date="2014" name="Int. J. Syst. Evol. Microbiol.">
        <title>Complete genome sequence of Corynebacterium casei LMG S-19264T (=DSM 44701T), isolated from a smear-ripened cheese.</title>
        <authorList>
            <consortium name="US DOE Joint Genome Institute (JGI-PGF)"/>
            <person name="Walter F."/>
            <person name="Albersmeier A."/>
            <person name="Kalinowski J."/>
            <person name="Ruckert C."/>
        </authorList>
    </citation>
    <scope>NUCLEOTIDE SEQUENCE</scope>
    <source>
        <strain evidence="2">CGMCC 4.7299</strain>
    </source>
</reference>
<evidence type="ECO:0000313" key="2">
    <source>
        <dbReference type="EMBL" id="GGL04499.1"/>
    </source>
</evidence>
<evidence type="ECO:0000313" key="3">
    <source>
        <dbReference type="Proteomes" id="UP000656042"/>
    </source>
</evidence>
<keyword evidence="1" id="KW-0472">Membrane</keyword>
<gene>
    <name evidence="2" type="ORF">GCM10012284_43880</name>
</gene>
<accession>A0A8J3FQX4</accession>
<protein>
    <submittedName>
        <fullName evidence="2">Uncharacterized protein</fullName>
    </submittedName>
</protein>
<proteinExistence type="predicted"/>
<comment type="caution">
    <text evidence="2">The sequence shown here is derived from an EMBL/GenBank/DDBJ whole genome shotgun (WGS) entry which is preliminary data.</text>
</comment>
<organism evidence="2 3">
    <name type="scientific">Mangrovihabitans endophyticus</name>
    <dbReference type="NCBI Taxonomy" id="1751298"/>
    <lineage>
        <taxon>Bacteria</taxon>
        <taxon>Bacillati</taxon>
        <taxon>Actinomycetota</taxon>
        <taxon>Actinomycetes</taxon>
        <taxon>Micromonosporales</taxon>
        <taxon>Micromonosporaceae</taxon>
        <taxon>Mangrovihabitans</taxon>
    </lineage>
</organism>
<dbReference type="Proteomes" id="UP000656042">
    <property type="component" value="Unassembled WGS sequence"/>
</dbReference>
<sequence>MPLFISSVAAVPTSRIRIYAALFTIYAAFLAALRVINSNIRRASERRRQDEMWDALSGFMKITILVTEARDRTAEDPTAREGLHKLLNGIVMTSAMRAGVKGRRLPEQSNTAGLRMVWYLLVSARPHTKEECDRDSMILKRYQWRGYDGGAEPEPVIACQGASPSERSETYFDLALSGDPQPIFDIETAPDGSRMSCLTVAVREDRSSWGILRLESTDGTPLTPTDGVYLTLIASGTAQVLTLLGDDADRLVN</sequence>
<keyword evidence="3" id="KW-1185">Reference proteome</keyword>
<keyword evidence="1" id="KW-0812">Transmembrane</keyword>
<keyword evidence="1" id="KW-1133">Transmembrane helix</keyword>
<evidence type="ECO:0000256" key="1">
    <source>
        <dbReference type="SAM" id="Phobius"/>
    </source>
</evidence>
<feature type="transmembrane region" description="Helical" evidence="1">
    <location>
        <begin position="16"/>
        <end position="36"/>
    </location>
</feature>
<dbReference type="EMBL" id="BMMX01000023">
    <property type="protein sequence ID" value="GGL04499.1"/>
    <property type="molecule type" value="Genomic_DNA"/>
</dbReference>
<reference evidence="2" key="2">
    <citation type="submission" date="2020-09" db="EMBL/GenBank/DDBJ databases">
        <authorList>
            <person name="Sun Q."/>
            <person name="Zhou Y."/>
        </authorList>
    </citation>
    <scope>NUCLEOTIDE SEQUENCE</scope>
    <source>
        <strain evidence="2">CGMCC 4.7299</strain>
    </source>
</reference>